<feature type="transmembrane region" description="Helical" evidence="7">
    <location>
        <begin position="26"/>
        <end position="48"/>
    </location>
</feature>
<dbReference type="PANTHER" id="PTHR12385">
    <property type="entry name" value="CHOLINE TRANSPORTER-LIKE (SLC FAMILY 44)"/>
    <property type="match status" value="1"/>
</dbReference>
<dbReference type="PANTHER" id="PTHR12385:SF14">
    <property type="entry name" value="CHOLINE TRANSPORTER-LIKE 2"/>
    <property type="match status" value="1"/>
</dbReference>
<feature type="transmembrane region" description="Helical" evidence="7">
    <location>
        <begin position="300"/>
        <end position="321"/>
    </location>
</feature>
<dbReference type="eggNOG" id="KOG1362">
    <property type="taxonomic scope" value="Eukaryota"/>
</dbReference>
<evidence type="ECO:0000256" key="8">
    <source>
        <dbReference type="SAM" id="MobiDB-lite"/>
    </source>
</evidence>
<name>A0A0D3JWB8_EMIH1</name>
<comment type="subcellular location">
    <subcellularLocation>
        <location evidence="7">Cell membrane</location>
        <topology evidence="7">Multi-pass membrane protein</topology>
    </subcellularLocation>
    <subcellularLocation>
        <location evidence="1">Membrane</location>
        <topology evidence="1">Multi-pass membrane protein</topology>
    </subcellularLocation>
</comment>
<dbReference type="InterPro" id="IPR007603">
    <property type="entry name" value="Choline_transptr-like"/>
</dbReference>
<dbReference type="Pfam" id="PF04515">
    <property type="entry name" value="Choline_transpo"/>
    <property type="match status" value="1"/>
</dbReference>
<evidence type="ECO:0000256" key="3">
    <source>
        <dbReference type="ARBA" id="ARBA00022692"/>
    </source>
</evidence>
<feature type="transmembrane region" description="Helical" evidence="7">
    <location>
        <begin position="400"/>
        <end position="417"/>
    </location>
</feature>
<proteinExistence type="inferred from homology"/>
<reference evidence="10" key="1">
    <citation type="journal article" date="2013" name="Nature">
        <title>Pan genome of the phytoplankton Emiliania underpins its global distribution.</title>
        <authorList>
            <person name="Read B.A."/>
            <person name="Kegel J."/>
            <person name="Klute M.J."/>
            <person name="Kuo A."/>
            <person name="Lefebvre S.C."/>
            <person name="Maumus F."/>
            <person name="Mayer C."/>
            <person name="Miller J."/>
            <person name="Monier A."/>
            <person name="Salamov A."/>
            <person name="Young J."/>
            <person name="Aguilar M."/>
            <person name="Claverie J.M."/>
            <person name="Frickenhaus S."/>
            <person name="Gonzalez K."/>
            <person name="Herman E.K."/>
            <person name="Lin Y.C."/>
            <person name="Napier J."/>
            <person name="Ogata H."/>
            <person name="Sarno A.F."/>
            <person name="Shmutz J."/>
            <person name="Schroeder D."/>
            <person name="de Vargas C."/>
            <person name="Verret F."/>
            <person name="von Dassow P."/>
            <person name="Valentin K."/>
            <person name="Van de Peer Y."/>
            <person name="Wheeler G."/>
            <person name="Dacks J.B."/>
            <person name="Delwiche C.F."/>
            <person name="Dyhrman S.T."/>
            <person name="Glockner G."/>
            <person name="John U."/>
            <person name="Richards T."/>
            <person name="Worden A.Z."/>
            <person name="Zhang X."/>
            <person name="Grigoriev I.V."/>
            <person name="Allen A.E."/>
            <person name="Bidle K."/>
            <person name="Borodovsky M."/>
            <person name="Bowler C."/>
            <person name="Brownlee C."/>
            <person name="Cock J.M."/>
            <person name="Elias M."/>
            <person name="Gladyshev V.N."/>
            <person name="Groth M."/>
            <person name="Guda C."/>
            <person name="Hadaegh A."/>
            <person name="Iglesias-Rodriguez M.D."/>
            <person name="Jenkins J."/>
            <person name="Jones B.M."/>
            <person name="Lawson T."/>
            <person name="Leese F."/>
            <person name="Lindquist E."/>
            <person name="Lobanov A."/>
            <person name="Lomsadze A."/>
            <person name="Malik S.B."/>
            <person name="Marsh M.E."/>
            <person name="Mackinder L."/>
            <person name="Mock T."/>
            <person name="Mueller-Roeber B."/>
            <person name="Pagarete A."/>
            <person name="Parker M."/>
            <person name="Probert I."/>
            <person name="Quesneville H."/>
            <person name="Raines C."/>
            <person name="Rensing S.A."/>
            <person name="Riano-Pachon D.M."/>
            <person name="Richier S."/>
            <person name="Rokitta S."/>
            <person name="Shiraiwa Y."/>
            <person name="Soanes D.M."/>
            <person name="van der Giezen M."/>
            <person name="Wahlund T.M."/>
            <person name="Williams B."/>
            <person name="Wilson W."/>
            <person name="Wolfe G."/>
            <person name="Wurch L.L."/>
        </authorList>
    </citation>
    <scope>NUCLEOTIDE SEQUENCE</scope>
</reference>
<evidence type="ECO:0000256" key="7">
    <source>
        <dbReference type="RuleBase" id="RU368066"/>
    </source>
</evidence>
<evidence type="ECO:0000256" key="5">
    <source>
        <dbReference type="ARBA" id="ARBA00023136"/>
    </source>
</evidence>
<keyword evidence="6" id="KW-0325">Glycoprotein</keyword>
<comment type="function">
    <text evidence="7">Choline transporter.</text>
</comment>
<dbReference type="HOGENOM" id="CLU_017181_3_0_1"/>
<keyword evidence="10" id="KW-1185">Reference proteome</keyword>
<evidence type="ECO:0000256" key="6">
    <source>
        <dbReference type="ARBA" id="ARBA00023180"/>
    </source>
</evidence>
<dbReference type="GO" id="GO:0005886">
    <property type="term" value="C:plasma membrane"/>
    <property type="evidence" value="ECO:0007669"/>
    <property type="project" value="UniProtKB-SubCell"/>
</dbReference>
<evidence type="ECO:0000313" key="9">
    <source>
        <dbReference type="EnsemblProtists" id="EOD27803"/>
    </source>
</evidence>
<protein>
    <recommendedName>
        <fullName evidence="7">Choline transporter-like protein</fullName>
    </recommendedName>
</protein>
<dbReference type="GeneID" id="17273349"/>
<reference evidence="9" key="2">
    <citation type="submission" date="2024-10" db="UniProtKB">
        <authorList>
            <consortium name="EnsemblProtists"/>
        </authorList>
    </citation>
    <scope>IDENTIFICATION</scope>
</reference>
<keyword evidence="3 7" id="KW-0812">Transmembrane</keyword>
<feature type="transmembrane region" description="Helical" evidence="7">
    <location>
        <begin position="475"/>
        <end position="495"/>
    </location>
</feature>
<dbReference type="KEGG" id="ehx:EMIHUDRAFT_204772"/>
<keyword evidence="5 7" id="KW-0472">Membrane</keyword>
<feature type="transmembrane region" description="Helical" evidence="7">
    <location>
        <begin position="572"/>
        <end position="593"/>
    </location>
</feature>
<sequence length="710" mass="77096">MSCSCCGVADAHEVFKPRRKRWCTDIACLVLFVAALVYFGGFFVVTFLKDPTLLDDIIYPKDLYGNYCGKPGSATADYPKAVFPTLDADILIPENLAYLSTGQYWNFRPTVYCTQQCPEGFSLKAPVAYGGASYPGAQQPPVIYYAYQTQDVLSRCFPLDTTTTYERLQLCATPACTNATLISQLSGSVSCYNVESQPEADNVWQMCGKGVSSSLCTQQQDACELAIDVADTQTFVPVEQTTESEAFTKQYASYVKTAMGAVESIIVGPGLVTFLVGGFAAPLLLGFVWALFLRLFAAPLVYTLVTFYVLLCIGGSCYLAIKAGWLDSSDEITSALASLSDAVSAAGVSSNITDSLLSSAEAEEKTLFSVLAVIAIIFTVLSIVGLIACRKAIKRLDQEWYIYAGLLFSYIFGFLWCVQTVRAIFWTSMSAAIAWWYCNRNAPSNKSASRCCPGSGAPLLLSSLFTVLSKHVGSAAFGAGIIAIVQVLQIVMHALNSVTKKRQADSNFLKYVMKCALCCLHCLEKTIKFISYFAFVYVAVRGSSFCRAASQTFGLIAANPGQVAINKMVQKLLGLLIGLSTPIGCCLAAFFFLESQTEYAAQYEPIYCAIAVLVVSYLVTDALVVCFNVGIDTIFVSAFKDMAENKPPKFMSDSLRRGFGLPRYKDGGYEEMDDADEEEETEPALQKGSPHRKGQSGKKVAPAWEAGSDV</sequence>
<comment type="similarity">
    <text evidence="2 7">Belongs to the CTL (choline transporter-like) family.</text>
</comment>
<dbReference type="GO" id="GO:0022857">
    <property type="term" value="F:transmembrane transporter activity"/>
    <property type="evidence" value="ECO:0007669"/>
    <property type="project" value="UniProtKB-UniRule"/>
</dbReference>
<feature type="transmembrane region" description="Helical" evidence="7">
    <location>
        <begin position="271"/>
        <end position="293"/>
    </location>
</feature>
<dbReference type="RefSeq" id="XP_005780232.1">
    <property type="nucleotide sequence ID" value="XM_005780175.1"/>
</dbReference>
<feature type="region of interest" description="Disordered" evidence="8">
    <location>
        <begin position="660"/>
        <end position="710"/>
    </location>
</feature>
<evidence type="ECO:0000256" key="4">
    <source>
        <dbReference type="ARBA" id="ARBA00022989"/>
    </source>
</evidence>
<dbReference type="EnsemblProtists" id="EOD27803">
    <property type="protein sequence ID" value="EOD27803"/>
    <property type="gene ID" value="EMIHUDRAFT_204772"/>
</dbReference>
<evidence type="ECO:0000256" key="2">
    <source>
        <dbReference type="ARBA" id="ARBA00007168"/>
    </source>
</evidence>
<evidence type="ECO:0000313" key="10">
    <source>
        <dbReference type="Proteomes" id="UP000013827"/>
    </source>
</evidence>
<keyword evidence="4 7" id="KW-1133">Transmembrane helix</keyword>
<evidence type="ECO:0000256" key="1">
    <source>
        <dbReference type="ARBA" id="ARBA00004141"/>
    </source>
</evidence>
<feature type="compositionally biased region" description="Acidic residues" evidence="8">
    <location>
        <begin position="669"/>
        <end position="682"/>
    </location>
</feature>
<organism evidence="9 10">
    <name type="scientific">Emiliania huxleyi (strain CCMP1516)</name>
    <dbReference type="NCBI Taxonomy" id="280463"/>
    <lineage>
        <taxon>Eukaryota</taxon>
        <taxon>Haptista</taxon>
        <taxon>Haptophyta</taxon>
        <taxon>Prymnesiophyceae</taxon>
        <taxon>Isochrysidales</taxon>
        <taxon>Noelaerhabdaceae</taxon>
        <taxon>Emiliania</taxon>
    </lineage>
</organism>
<dbReference type="Proteomes" id="UP000013827">
    <property type="component" value="Unassembled WGS sequence"/>
</dbReference>
<feature type="transmembrane region" description="Helical" evidence="7">
    <location>
        <begin position="605"/>
        <end position="631"/>
    </location>
</feature>
<dbReference type="AlphaFoldDB" id="A0A0D3JWB8"/>
<accession>A0A0D3JWB8</accession>
<dbReference type="PaxDb" id="2903-EOD27803"/>
<feature type="transmembrane region" description="Helical" evidence="7">
    <location>
        <begin position="367"/>
        <end position="388"/>
    </location>
</feature>